<feature type="transmembrane region" description="Helical" evidence="1">
    <location>
        <begin position="88"/>
        <end position="116"/>
    </location>
</feature>
<accession>A0AA38FQ58</accession>
<evidence type="ECO:0000256" key="1">
    <source>
        <dbReference type="SAM" id="Phobius"/>
    </source>
</evidence>
<keyword evidence="1" id="KW-1133">Transmembrane helix</keyword>
<protein>
    <submittedName>
        <fullName evidence="2">Uncharacterized protein</fullName>
    </submittedName>
</protein>
<keyword evidence="1" id="KW-0472">Membrane</keyword>
<feature type="transmembrane region" description="Helical" evidence="1">
    <location>
        <begin position="152"/>
        <end position="169"/>
    </location>
</feature>
<feature type="transmembrane region" description="Helical" evidence="1">
    <location>
        <begin position="55"/>
        <end position="76"/>
    </location>
</feature>
<sequence>MATRTMVSGSNLWDEDYRPLPYLFLGSFMVWSSLVCIWVYNTWTKRHFQNGNLQWMLTIVPVMKSLVLGLSFLFWYSCLYLSTCSFWVAFGIFVTRIFLETACFVAFLLISHGYCIMHEQLSTFERRTIAGMVSLLYLTLTGYKAAVPQFSVFMMLIYLLMLYVIFLHLSKNIAFLRDQLRHIEDDGVQVMHTAIYTKYSMFKKFKAAMLMMVVVEILMHAKANGVASEYWVHLLVREWTEIIIFFYIGWIFRSQELTPFFTIVPTHNSTRERKLPPIFSIEMNEKDFNNLNFKEWHIGVPTPQPSDGDAAHWPMLVVVQHPSESRDESFKVVPCSKEAVNRTLKSSKSNYSISSSISSSLPRSHSLSFMPDSNSFESLQSSSQSVLYHVPKGSNGERYCKNEYYNFASRNNVHEKGSLEHMPDVLIDMKGIRNFSFVPSGRSKRKEWKKLHEENLDQQSFVVHSSTMAP</sequence>
<dbReference type="Proteomes" id="UP000824469">
    <property type="component" value="Unassembled WGS sequence"/>
</dbReference>
<feature type="transmembrane region" description="Helical" evidence="1">
    <location>
        <begin position="20"/>
        <end position="43"/>
    </location>
</feature>
<keyword evidence="3" id="KW-1185">Reference proteome</keyword>
<proteinExistence type="predicted"/>
<organism evidence="2 3">
    <name type="scientific">Taxus chinensis</name>
    <name type="common">Chinese yew</name>
    <name type="synonym">Taxus wallichiana var. chinensis</name>
    <dbReference type="NCBI Taxonomy" id="29808"/>
    <lineage>
        <taxon>Eukaryota</taxon>
        <taxon>Viridiplantae</taxon>
        <taxon>Streptophyta</taxon>
        <taxon>Embryophyta</taxon>
        <taxon>Tracheophyta</taxon>
        <taxon>Spermatophyta</taxon>
        <taxon>Pinopsida</taxon>
        <taxon>Pinidae</taxon>
        <taxon>Conifers II</taxon>
        <taxon>Cupressales</taxon>
        <taxon>Taxaceae</taxon>
        <taxon>Taxus</taxon>
    </lineage>
</organism>
<dbReference type="EMBL" id="JAHRHJ020000007">
    <property type="protein sequence ID" value="KAH9307949.1"/>
    <property type="molecule type" value="Genomic_DNA"/>
</dbReference>
<keyword evidence="1" id="KW-0812">Transmembrane</keyword>
<dbReference type="OMA" id="NRHFQTN"/>
<gene>
    <name evidence="2" type="ORF">KI387_035860</name>
</gene>
<feature type="transmembrane region" description="Helical" evidence="1">
    <location>
        <begin position="230"/>
        <end position="252"/>
    </location>
</feature>
<evidence type="ECO:0000313" key="2">
    <source>
        <dbReference type="EMBL" id="KAH9307949.1"/>
    </source>
</evidence>
<dbReference type="AlphaFoldDB" id="A0AA38FQ58"/>
<comment type="caution">
    <text evidence="2">The sequence shown here is derived from an EMBL/GenBank/DDBJ whole genome shotgun (WGS) entry which is preliminary data.</text>
</comment>
<name>A0AA38FQ58_TAXCH</name>
<dbReference type="PANTHER" id="PTHR36329">
    <property type="entry name" value="TRANSMEMBRANE PROTEIN"/>
    <property type="match status" value="1"/>
</dbReference>
<dbReference type="PANTHER" id="PTHR36329:SF1">
    <property type="entry name" value="TRANSMEMBRANE PROTEIN"/>
    <property type="match status" value="1"/>
</dbReference>
<reference evidence="2 3" key="1">
    <citation type="journal article" date="2021" name="Nat. Plants">
        <title>The Taxus genome provides insights into paclitaxel biosynthesis.</title>
        <authorList>
            <person name="Xiong X."/>
            <person name="Gou J."/>
            <person name="Liao Q."/>
            <person name="Li Y."/>
            <person name="Zhou Q."/>
            <person name="Bi G."/>
            <person name="Li C."/>
            <person name="Du R."/>
            <person name="Wang X."/>
            <person name="Sun T."/>
            <person name="Guo L."/>
            <person name="Liang H."/>
            <person name="Lu P."/>
            <person name="Wu Y."/>
            <person name="Zhang Z."/>
            <person name="Ro D.K."/>
            <person name="Shang Y."/>
            <person name="Huang S."/>
            <person name="Yan J."/>
        </authorList>
    </citation>
    <scope>NUCLEOTIDE SEQUENCE [LARGE SCALE GENOMIC DNA]</scope>
    <source>
        <strain evidence="2">Ta-2019</strain>
    </source>
</reference>
<evidence type="ECO:0000313" key="3">
    <source>
        <dbReference type="Proteomes" id="UP000824469"/>
    </source>
</evidence>